<dbReference type="PANTHER" id="PTHR46825">
    <property type="entry name" value="D-ALANYL-D-ALANINE-CARBOXYPEPTIDASE/ENDOPEPTIDASE AMPH"/>
    <property type="match status" value="1"/>
</dbReference>
<dbReference type="InterPro" id="IPR050491">
    <property type="entry name" value="AmpC-like"/>
</dbReference>
<evidence type="ECO:0000313" key="3">
    <source>
        <dbReference type="Proteomes" id="UP001374893"/>
    </source>
</evidence>
<name>A0ABN6H4W5_9BACT</name>
<dbReference type="SUPFAM" id="SSF56601">
    <property type="entry name" value="beta-lactamase/transpeptidase-like"/>
    <property type="match status" value="1"/>
</dbReference>
<evidence type="ECO:0000313" key="2">
    <source>
        <dbReference type="EMBL" id="BCX47469.1"/>
    </source>
</evidence>
<dbReference type="RefSeq" id="WP_338689696.1">
    <property type="nucleotide sequence ID" value="NZ_AP024702.1"/>
</dbReference>
<evidence type="ECO:0000259" key="1">
    <source>
        <dbReference type="Pfam" id="PF00144"/>
    </source>
</evidence>
<protein>
    <submittedName>
        <fullName evidence="2">Penicillin-binding protein</fullName>
    </submittedName>
</protein>
<gene>
    <name evidence="2" type="ORF">HAHE_13770</name>
</gene>
<accession>A0ABN6H4W5</accession>
<proteinExistence type="predicted"/>
<dbReference type="Proteomes" id="UP001374893">
    <property type="component" value="Chromosome"/>
</dbReference>
<dbReference type="PANTHER" id="PTHR46825:SF7">
    <property type="entry name" value="D-ALANYL-D-ALANINE CARBOXYPEPTIDASE"/>
    <property type="match status" value="1"/>
</dbReference>
<dbReference type="InterPro" id="IPR012338">
    <property type="entry name" value="Beta-lactam/transpept-like"/>
</dbReference>
<keyword evidence="3" id="KW-1185">Reference proteome</keyword>
<dbReference type="Gene3D" id="3.40.710.10">
    <property type="entry name" value="DD-peptidase/beta-lactamase superfamily"/>
    <property type="match status" value="1"/>
</dbReference>
<reference evidence="2 3" key="1">
    <citation type="submission" date="2021-06" db="EMBL/GenBank/DDBJ databases">
        <title>Complete genome of Haloferula helveola possessing various polysaccharide degrading enzymes.</title>
        <authorList>
            <person name="Takami H."/>
            <person name="Huang C."/>
            <person name="Hamasaki K."/>
        </authorList>
    </citation>
    <scope>NUCLEOTIDE SEQUENCE [LARGE SCALE GENOMIC DNA]</scope>
    <source>
        <strain evidence="2 3">CN-1</strain>
    </source>
</reference>
<sequence length="353" mass="39065">MAADEVPKPTDAQRASMEKLARKFMGDFKVPGLSIAFAHRERPSFSTSYGFADAESREELTADHRFRIASVSKPLTSIALFQLMEDGKLALDDKVLGPQGRLGMEIPELKLTPRLRSLTVHHLLTHTGGGWGNQRNDPMFRNPKLDHAALIESTLRDDPLQHDPGEQYAYSNFGYCLLGRIIEKAAGVSYEGCVKDRLLKRCGIDGMEIAGNTRDERRPGEVVYHSRNGDRPYAMNVRRMDAHGGWIARPSELINILVRVDGGKVRADVLKQPSGERMFTASTANPRYACGWAVNQVPNRWHNGSLPGTASIAVITASGMCWAAMTNARTPGIGPALDRLMWDLARCVPDWKA</sequence>
<dbReference type="InterPro" id="IPR001466">
    <property type="entry name" value="Beta-lactam-related"/>
</dbReference>
<dbReference type="Pfam" id="PF00144">
    <property type="entry name" value="Beta-lactamase"/>
    <property type="match status" value="1"/>
</dbReference>
<dbReference type="EMBL" id="AP024702">
    <property type="protein sequence ID" value="BCX47469.1"/>
    <property type="molecule type" value="Genomic_DNA"/>
</dbReference>
<organism evidence="2 3">
    <name type="scientific">Haloferula helveola</name>
    <dbReference type="NCBI Taxonomy" id="490095"/>
    <lineage>
        <taxon>Bacteria</taxon>
        <taxon>Pseudomonadati</taxon>
        <taxon>Verrucomicrobiota</taxon>
        <taxon>Verrucomicrobiia</taxon>
        <taxon>Verrucomicrobiales</taxon>
        <taxon>Verrucomicrobiaceae</taxon>
        <taxon>Haloferula</taxon>
    </lineage>
</organism>
<feature type="domain" description="Beta-lactamase-related" evidence="1">
    <location>
        <begin position="18"/>
        <end position="344"/>
    </location>
</feature>